<name>A0A0V0H8I3_SOLCH</name>
<sequence>MLSSNTISTNIAGLSLPFFGGVWGKENGKRITISTGKLAKNLTVAPHVKIGGMKLGIGPSFFSVFLVLPITSKLLLLTWNPSSCQKTAMAMRLLFHYLT</sequence>
<dbReference type="EMBL" id="GEDG01024607">
    <property type="protein sequence ID" value="JAP15846.1"/>
    <property type="molecule type" value="Transcribed_RNA"/>
</dbReference>
<keyword evidence="1" id="KW-1133">Transmembrane helix</keyword>
<evidence type="ECO:0000313" key="2">
    <source>
        <dbReference type="EMBL" id="JAP15846.1"/>
    </source>
</evidence>
<accession>A0A0V0H8I3</accession>
<keyword evidence="1" id="KW-0472">Membrane</keyword>
<feature type="transmembrane region" description="Helical" evidence="1">
    <location>
        <begin position="61"/>
        <end position="79"/>
    </location>
</feature>
<keyword evidence="1" id="KW-0812">Transmembrane</keyword>
<proteinExistence type="predicted"/>
<protein>
    <submittedName>
        <fullName evidence="2">Putative ovule protein</fullName>
    </submittedName>
</protein>
<evidence type="ECO:0000256" key="1">
    <source>
        <dbReference type="SAM" id="Phobius"/>
    </source>
</evidence>
<dbReference type="AlphaFoldDB" id="A0A0V0H8I3"/>
<organism evidence="2">
    <name type="scientific">Solanum chacoense</name>
    <name type="common">Chaco potato</name>
    <dbReference type="NCBI Taxonomy" id="4108"/>
    <lineage>
        <taxon>Eukaryota</taxon>
        <taxon>Viridiplantae</taxon>
        <taxon>Streptophyta</taxon>
        <taxon>Embryophyta</taxon>
        <taxon>Tracheophyta</taxon>
        <taxon>Spermatophyta</taxon>
        <taxon>Magnoliopsida</taxon>
        <taxon>eudicotyledons</taxon>
        <taxon>Gunneridae</taxon>
        <taxon>Pentapetalae</taxon>
        <taxon>asterids</taxon>
        <taxon>lamiids</taxon>
        <taxon>Solanales</taxon>
        <taxon>Solanaceae</taxon>
        <taxon>Solanoideae</taxon>
        <taxon>Solaneae</taxon>
        <taxon>Solanum</taxon>
    </lineage>
</organism>
<reference evidence="2" key="1">
    <citation type="submission" date="2015-12" db="EMBL/GenBank/DDBJ databases">
        <title>Gene expression during late stages of embryo sac development: a critical building block for successful pollen-pistil interactions.</title>
        <authorList>
            <person name="Liu Y."/>
            <person name="Joly V."/>
            <person name="Sabar M."/>
            <person name="Matton D.P."/>
        </authorList>
    </citation>
    <scope>NUCLEOTIDE SEQUENCE</scope>
</reference>